<dbReference type="Proteomes" id="UP000663829">
    <property type="component" value="Unassembled WGS sequence"/>
</dbReference>
<dbReference type="Proteomes" id="UP000681722">
    <property type="component" value="Unassembled WGS sequence"/>
</dbReference>
<dbReference type="GO" id="GO:0016206">
    <property type="term" value="F:catechol O-methyltransferase activity"/>
    <property type="evidence" value="ECO:0007669"/>
    <property type="project" value="UniProtKB-EC"/>
</dbReference>
<comment type="similarity">
    <text evidence="7">Belongs to the class I-like SAM-binding methyltransferase superfamily. Cation-dependent O-methyltransferase family.</text>
</comment>
<keyword evidence="4" id="KW-0949">S-adenosyl-L-methionine</keyword>
<dbReference type="PROSITE" id="PS51682">
    <property type="entry name" value="SAM_OMT_I"/>
    <property type="match status" value="1"/>
</dbReference>
<evidence type="ECO:0000256" key="7">
    <source>
        <dbReference type="ARBA" id="ARBA00023453"/>
    </source>
</evidence>
<dbReference type="EC" id="2.1.1.6" evidence="1"/>
<dbReference type="PANTHER" id="PTHR43836">
    <property type="entry name" value="CATECHOL O-METHYLTRANSFERASE 1-RELATED"/>
    <property type="match status" value="1"/>
</dbReference>
<dbReference type="GO" id="GO:0032259">
    <property type="term" value="P:methylation"/>
    <property type="evidence" value="ECO:0007669"/>
    <property type="project" value="UniProtKB-KW"/>
</dbReference>
<dbReference type="SUPFAM" id="SSF53335">
    <property type="entry name" value="S-adenosyl-L-methionine-dependent methyltransferases"/>
    <property type="match status" value="1"/>
</dbReference>
<sequence length="210" mass="23587">MSHSNFLHYVLSNSVTGDIQSVINAIDKFSKTNGMMHVGEVKGEILEKQVKNQRPKTVLELGTYYGYSALRIASHLPKDALFITVEISKEAAKIAYEILKQAGISDRVHIVVGSTESVIPQIKDYHSISSFDFIFIDHSKDVYLRDLKLLERHNLIASGTMIVADNVIFPGAPDYLEYIRNNPKYSSKIYDVVLEFPARVPDGVEVSVRN</sequence>
<keyword evidence="2" id="KW-0489">Methyltransferase</keyword>
<keyword evidence="6" id="KW-0128">Catecholamine metabolism</keyword>
<evidence type="ECO:0000256" key="6">
    <source>
        <dbReference type="ARBA" id="ARBA00022939"/>
    </source>
</evidence>
<dbReference type="AlphaFoldDB" id="A0A816AGQ1"/>
<dbReference type="Pfam" id="PF01596">
    <property type="entry name" value="Methyltransf_3"/>
    <property type="match status" value="1"/>
</dbReference>
<accession>A0A816AGQ1</accession>
<dbReference type="GO" id="GO:0006584">
    <property type="term" value="P:catecholamine metabolic process"/>
    <property type="evidence" value="ECO:0007669"/>
    <property type="project" value="UniProtKB-KW"/>
</dbReference>
<dbReference type="OrthoDB" id="186626at2759"/>
<evidence type="ECO:0000256" key="1">
    <source>
        <dbReference type="ARBA" id="ARBA00012880"/>
    </source>
</evidence>
<evidence type="ECO:0000256" key="3">
    <source>
        <dbReference type="ARBA" id="ARBA00022679"/>
    </source>
</evidence>
<dbReference type="InterPro" id="IPR029063">
    <property type="entry name" value="SAM-dependent_MTases_sf"/>
</dbReference>
<protein>
    <recommendedName>
        <fullName evidence="1">catechol O-methyltransferase</fullName>
        <ecNumber evidence="1">2.1.1.6</ecNumber>
    </recommendedName>
</protein>
<name>A0A816AGQ1_9BILA</name>
<proteinExistence type="inferred from homology"/>
<dbReference type="FunFam" id="3.40.50.150:FF:000054">
    <property type="entry name" value="Catechol O-methyltransferase"/>
    <property type="match status" value="1"/>
</dbReference>
<evidence type="ECO:0000313" key="10">
    <source>
        <dbReference type="Proteomes" id="UP000663829"/>
    </source>
</evidence>
<dbReference type="PANTHER" id="PTHR43836:SF2">
    <property type="entry name" value="CATECHOL O-METHYLTRANSFERASE 1-RELATED"/>
    <property type="match status" value="1"/>
</dbReference>
<organism evidence="8 10">
    <name type="scientific">Didymodactylos carnosus</name>
    <dbReference type="NCBI Taxonomy" id="1234261"/>
    <lineage>
        <taxon>Eukaryota</taxon>
        <taxon>Metazoa</taxon>
        <taxon>Spiralia</taxon>
        <taxon>Gnathifera</taxon>
        <taxon>Rotifera</taxon>
        <taxon>Eurotatoria</taxon>
        <taxon>Bdelloidea</taxon>
        <taxon>Philodinida</taxon>
        <taxon>Philodinidae</taxon>
        <taxon>Didymodactylos</taxon>
    </lineage>
</organism>
<evidence type="ECO:0000256" key="5">
    <source>
        <dbReference type="ARBA" id="ARBA00022867"/>
    </source>
</evidence>
<keyword evidence="5" id="KW-0531">Neurotransmitter degradation</keyword>
<comment type="caution">
    <text evidence="8">The sequence shown here is derived from an EMBL/GenBank/DDBJ whole genome shotgun (WGS) entry which is preliminary data.</text>
</comment>
<evidence type="ECO:0000256" key="4">
    <source>
        <dbReference type="ARBA" id="ARBA00022691"/>
    </source>
</evidence>
<gene>
    <name evidence="8" type="ORF">GPM918_LOCUS42182</name>
    <name evidence="9" type="ORF">SRO942_LOCUS43372</name>
</gene>
<reference evidence="8" key="1">
    <citation type="submission" date="2021-02" db="EMBL/GenBank/DDBJ databases">
        <authorList>
            <person name="Nowell W R."/>
        </authorList>
    </citation>
    <scope>NUCLEOTIDE SEQUENCE</scope>
</reference>
<keyword evidence="3" id="KW-0808">Transferase</keyword>
<evidence type="ECO:0000256" key="2">
    <source>
        <dbReference type="ARBA" id="ARBA00022603"/>
    </source>
</evidence>
<dbReference type="EMBL" id="CAJOBC010101245">
    <property type="protein sequence ID" value="CAF4472567.1"/>
    <property type="molecule type" value="Genomic_DNA"/>
</dbReference>
<evidence type="ECO:0000313" key="8">
    <source>
        <dbReference type="EMBL" id="CAF1597267.1"/>
    </source>
</evidence>
<evidence type="ECO:0000313" key="9">
    <source>
        <dbReference type="EMBL" id="CAF4472567.1"/>
    </source>
</evidence>
<dbReference type="Gene3D" id="3.40.50.150">
    <property type="entry name" value="Vaccinia Virus protein VP39"/>
    <property type="match status" value="1"/>
</dbReference>
<keyword evidence="10" id="KW-1185">Reference proteome</keyword>
<dbReference type="EMBL" id="CAJNOQ010034925">
    <property type="protein sequence ID" value="CAF1597267.1"/>
    <property type="molecule type" value="Genomic_DNA"/>
</dbReference>
<dbReference type="CDD" id="cd02440">
    <property type="entry name" value="AdoMet_MTases"/>
    <property type="match status" value="1"/>
</dbReference>
<dbReference type="InterPro" id="IPR002935">
    <property type="entry name" value="SAM_O-MeTrfase"/>
</dbReference>